<evidence type="ECO:0000313" key="3">
    <source>
        <dbReference type="Proteomes" id="UP000030104"/>
    </source>
</evidence>
<dbReference type="AlphaFoldDB" id="A0A0A2KI51"/>
<reference evidence="2 3" key="1">
    <citation type="journal article" date="2015" name="Mol. Plant Microbe Interact.">
        <title>Genome, transcriptome, and functional analyses of Penicillium expansum provide new insights into secondary metabolism and pathogenicity.</title>
        <authorList>
            <person name="Ballester A.R."/>
            <person name="Marcet-Houben M."/>
            <person name="Levin E."/>
            <person name="Sela N."/>
            <person name="Selma-Lazaro C."/>
            <person name="Carmona L."/>
            <person name="Wisniewski M."/>
            <person name="Droby S."/>
            <person name="Gonzalez-Candelas L."/>
            <person name="Gabaldon T."/>
        </authorList>
    </citation>
    <scope>NUCLEOTIDE SEQUENCE [LARGE SCALE GENOMIC DNA]</scope>
    <source>
        <strain evidence="2 3">PHI-1</strain>
    </source>
</reference>
<dbReference type="OrthoDB" id="5587917at2759"/>
<evidence type="ECO:0000256" key="1">
    <source>
        <dbReference type="SAM" id="MobiDB-lite"/>
    </source>
</evidence>
<dbReference type="EMBL" id="JQGA01001397">
    <property type="protein sequence ID" value="KGO66613.1"/>
    <property type="molecule type" value="Genomic_DNA"/>
</dbReference>
<gene>
    <name evidence="2" type="ORF">PITC_079580</name>
</gene>
<feature type="region of interest" description="Disordered" evidence="1">
    <location>
        <begin position="83"/>
        <end position="107"/>
    </location>
</feature>
<sequence>MDGTQVAQKLLQAAHVAPEIFALLPDYHALLMVVEVIPPGPIDDFSEALLREAENSATDQLSNCPVTELPHIAAWHEAYQAFRENSPKTAQQPRGSDSARVGWLDAS</sequence>
<comment type="caution">
    <text evidence="2">The sequence shown here is derived from an EMBL/GenBank/DDBJ whole genome shotgun (WGS) entry which is preliminary data.</text>
</comment>
<dbReference type="HOGENOM" id="CLU_2292334_0_0_1"/>
<dbReference type="Proteomes" id="UP000030104">
    <property type="component" value="Unassembled WGS sequence"/>
</dbReference>
<dbReference type="PhylomeDB" id="A0A0A2KI51"/>
<name>A0A0A2KI51_PENIT</name>
<keyword evidence="3" id="KW-1185">Reference proteome</keyword>
<accession>A0A0A2KI51</accession>
<protein>
    <submittedName>
        <fullName evidence="2">Uncharacterized protein</fullName>
    </submittedName>
</protein>
<organism evidence="2 3">
    <name type="scientific">Penicillium italicum</name>
    <name type="common">Blue mold</name>
    <dbReference type="NCBI Taxonomy" id="40296"/>
    <lineage>
        <taxon>Eukaryota</taxon>
        <taxon>Fungi</taxon>
        <taxon>Dikarya</taxon>
        <taxon>Ascomycota</taxon>
        <taxon>Pezizomycotina</taxon>
        <taxon>Eurotiomycetes</taxon>
        <taxon>Eurotiomycetidae</taxon>
        <taxon>Eurotiales</taxon>
        <taxon>Aspergillaceae</taxon>
        <taxon>Penicillium</taxon>
    </lineage>
</organism>
<evidence type="ECO:0000313" key="2">
    <source>
        <dbReference type="EMBL" id="KGO66613.1"/>
    </source>
</evidence>
<proteinExistence type="predicted"/>